<dbReference type="EMBL" id="FOSB01000001">
    <property type="protein sequence ID" value="SFJ26162.1"/>
    <property type="molecule type" value="Genomic_DNA"/>
</dbReference>
<sequence>MMGKILNWSLYALGALSLIVIGVIAWGVISGLHSAESITEEQEQKMQEVNKPTEQKEIVKVHEDGIPTEETFQQQIHNMTHQKVIAAEKWGKQQITPEQIDRLLGILKTIEETERHYEHFDFYKKTLEAWDGGNFSNSVMVHNTIWEWQNGSVGKATGLLSEEEERQYIENNF</sequence>
<proteinExistence type="predicted"/>
<name>A0A1I3PXW3_HALDA</name>
<dbReference type="Pfam" id="PF19754">
    <property type="entry name" value="DUF6241"/>
    <property type="match status" value="1"/>
</dbReference>
<reference evidence="2" key="1">
    <citation type="submission" date="2016-10" db="EMBL/GenBank/DDBJ databases">
        <authorList>
            <person name="Varghese N."/>
            <person name="Submissions S."/>
        </authorList>
    </citation>
    <scope>NUCLEOTIDE SEQUENCE [LARGE SCALE GENOMIC DNA]</scope>
    <source>
        <strain evidence="2">CGMCC 1.3704</strain>
    </source>
</reference>
<protein>
    <submittedName>
        <fullName evidence="1">Uncharacterized protein</fullName>
    </submittedName>
</protein>
<evidence type="ECO:0000313" key="1">
    <source>
        <dbReference type="EMBL" id="SFJ26162.1"/>
    </source>
</evidence>
<dbReference type="AlphaFoldDB" id="A0A1I3PXW3"/>
<accession>A0A1I3PXW3</accession>
<dbReference type="InterPro" id="IPR046208">
    <property type="entry name" value="DUF6241"/>
</dbReference>
<dbReference type="Proteomes" id="UP000183557">
    <property type="component" value="Unassembled WGS sequence"/>
</dbReference>
<keyword evidence="2" id="KW-1185">Reference proteome</keyword>
<evidence type="ECO:0000313" key="2">
    <source>
        <dbReference type="Proteomes" id="UP000183557"/>
    </source>
</evidence>
<dbReference type="OrthoDB" id="1932566at2"/>
<organism evidence="1 2">
    <name type="scientific">Halobacillus dabanensis</name>
    <dbReference type="NCBI Taxonomy" id="240302"/>
    <lineage>
        <taxon>Bacteria</taxon>
        <taxon>Bacillati</taxon>
        <taxon>Bacillota</taxon>
        <taxon>Bacilli</taxon>
        <taxon>Bacillales</taxon>
        <taxon>Bacillaceae</taxon>
        <taxon>Halobacillus</taxon>
    </lineage>
</organism>
<gene>
    <name evidence="1" type="ORF">SAMN04487936_101467</name>
</gene>